<organism evidence="2">
    <name type="scientific">Percolomonas cosmopolitus</name>
    <dbReference type="NCBI Taxonomy" id="63605"/>
    <lineage>
        <taxon>Eukaryota</taxon>
        <taxon>Discoba</taxon>
        <taxon>Heterolobosea</taxon>
        <taxon>Tetramitia</taxon>
        <taxon>Eutetramitia</taxon>
        <taxon>Percolomonadidae</taxon>
        <taxon>Percolomonas</taxon>
    </lineage>
</organism>
<feature type="region of interest" description="Disordered" evidence="1">
    <location>
        <begin position="105"/>
        <end position="130"/>
    </location>
</feature>
<dbReference type="EMBL" id="HBGD01009864">
    <property type="protein sequence ID" value="CAD9084851.1"/>
    <property type="molecule type" value="Transcribed_RNA"/>
</dbReference>
<gene>
    <name evidence="2" type="ORF">PCOS0759_LOCUS8105</name>
</gene>
<feature type="compositionally biased region" description="Polar residues" evidence="1">
    <location>
        <begin position="1"/>
        <end position="17"/>
    </location>
</feature>
<name>A0A7S1KTF8_9EUKA</name>
<reference evidence="2" key="1">
    <citation type="submission" date="2021-01" db="EMBL/GenBank/DDBJ databases">
        <authorList>
            <person name="Corre E."/>
            <person name="Pelletier E."/>
            <person name="Niang G."/>
            <person name="Scheremetjew M."/>
            <person name="Finn R."/>
            <person name="Kale V."/>
            <person name="Holt S."/>
            <person name="Cochrane G."/>
            <person name="Meng A."/>
            <person name="Brown T."/>
            <person name="Cohen L."/>
        </authorList>
    </citation>
    <scope>NUCLEOTIDE SEQUENCE</scope>
    <source>
        <strain evidence="2">WS</strain>
    </source>
</reference>
<feature type="compositionally biased region" description="Low complexity" evidence="1">
    <location>
        <begin position="230"/>
        <end position="244"/>
    </location>
</feature>
<feature type="compositionally biased region" description="Basic and acidic residues" evidence="1">
    <location>
        <begin position="245"/>
        <end position="262"/>
    </location>
</feature>
<evidence type="ECO:0000256" key="1">
    <source>
        <dbReference type="SAM" id="MobiDB-lite"/>
    </source>
</evidence>
<proteinExistence type="predicted"/>
<accession>A0A7S1KTF8</accession>
<feature type="region of interest" description="Disordered" evidence="1">
    <location>
        <begin position="225"/>
        <end position="262"/>
    </location>
</feature>
<sequence>MSSTDNQPNGHAQQQQEEMQHYLSLTGYDVKEVDRYDNNVQIQTPNFSVTPHDMNVLSETPGGSELFGSGAAAAQTPGFLFASTPNAGTPFLNLGGLGFGLETPKSAGGSDASRTQTGSANKDFPLGSYGTSGGTGYTPTGEFTPSVPLDTPPMIPDDISRLRHPNTVVTSTAATSSTTNRHLPPPSQNNKRKVPPAGTNLPAGKRKKPMTLKLPQKNNAIMAKKVTQHSATTAPPSTTSTTTTKEMEAENESRDTGADDNDPRRAWAIIEKHTPYNLQVHVCSKTRCDPETTIVPKQMFSSLKYQIKVIIKCDDVLRNEFSCLIARCTVVDAEDGYREILKDGSIILDDTPEVALSLTKDGFSGTLKVRFTDCSYHHNSHDFCWVLKFFAPKNLTTPLLVVRSGAYRVLARRPKSVTTKKPKKPNAKKDTTTKSSNKGKNKKEKKRSEADLNPFAAFESKLDELVQSTKYFKEDEKRTAMELVSKKLLEADPQAFVQRITEANNRANNNANQGG</sequence>
<dbReference type="AlphaFoldDB" id="A0A7S1KTF8"/>
<feature type="region of interest" description="Disordered" evidence="1">
    <location>
        <begin position="169"/>
        <end position="211"/>
    </location>
</feature>
<feature type="compositionally biased region" description="Basic residues" evidence="1">
    <location>
        <begin position="413"/>
        <end position="426"/>
    </location>
</feature>
<feature type="region of interest" description="Disordered" evidence="1">
    <location>
        <begin position="1"/>
        <end position="21"/>
    </location>
</feature>
<feature type="region of interest" description="Disordered" evidence="1">
    <location>
        <begin position="413"/>
        <end position="452"/>
    </location>
</feature>
<feature type="compositionally biased region" description="Low complexity" evidence="1">
    <location>
        <begin position="169"/>
        <end position="179"/>
    </location>
</feature>
<protein>
    <submittedName>
        <fullName evidence="2">Uncharacterized protein</fullName>
    </submittedName>
</protein>
<evidence type="ECO:0000313" key="2">
    <source>
        <dbReference type="EMBL" id="CAD9084851.1"/>
    </source>
</evidence>